<evidence type="ECO:0000313" key="5">
    <source>
        <dbReference type="EMBL" id="CAB4189165.1"/>
    </source>
</evidence>
<feature type="transmembrane region" description="Helical" evidence="1">
    <location>
        <begin position="58"/>
        <end position="76"/>
    </location>
</feature>
<protein>
    <submittedName>
        <fullName evidence="6">Uncharacterized protein</fullName>
    </submittedName>
</protein>
<evidence type="ECO:0000313" key="4">
    <source>
        <dbReference type="EMBL" id="CAB4179481.1"/>
    </source>
</evidence>
<sequence length="91" mass="10233">MVNLLVAIVLSGIAVTFVIEFISLGLALFYKKERIYSVFSLPLSFGAFLCFYDITRTFFVAVPAISFIALVINRNINRTLVVSNTRRIPNI</sequence>
<organism evidence="6">
    <name type="scientific">uncultured Caudovirales phage</name>
    <dbReference type="NCBI Taxonomy" id="2100421"/>
    <lineage>
        <taxon>Viruses</taxon>
        <taxon>Duplodnaviria</taxon>
        <taxon>Heunggongvirae</taxon>
        <taxon>Uroviricota</taxon>
        <taxon>Caudoviricetes</taxon>
        <taxon>Peduoviridae</taxon>
        <taxon>Maltschvirus</taxon>
        <taxon>Maltschvirus maltsch</taxon>
    </lineage>
</organism>
<accession>A0A6J5RJ83</accession>
<keyword evidence="1" id="KW-1133">Transmembrane helix</keyword>
<dbReference type="EMBL" id="LR798433">
    <property type="protein sequence ID" value="CAB5231204.1"/>
    <property type="molecule type" value="Genomic_DNA"/>
</dbReference>
<evidence type="ECO:0000313" key="2">
    <source>
        <dbReference type="EMBL" id="CAB4166938.1"/>
    </source>
</evidence>
<keyword evidence="1" id="KW-0472">Membrane</keyword>
<feature type="transmembrane region" description="Helical" evidence="1">
    <location>
        <begin position="6"/>
        <end position="28"/>
    </location>
</feature>
<dbReference type="EMBL" id="LR796798">
    <property type="protein sequence ID" value="CAB4166938.1"/>
    <property type="molecule type" value="Genomic_DNA"/>
</dbReference>
<evidence type="ECO:0000313" key="6">
    <source>
        <dbReference type="EMBL" id="CAB4193581.1"/>
    </source>
</evidence>
<dbReference type="EMBL" id="LR797196">
    <property type="protein sequence ID" value="CAB4193581.1"/>
    <property type="molecule type" value="Genomic_DNA"/>
</dbReference>
<evidence type="ECO:0000313" key="3">
    <source>
        <dbReference type="EMBL" id="CAB4174276.1"/>
    </source>
</evidence>
<dbReference type="EMBL" id="LR797132">
    <property type="protein sequence ID" value="CAB4189165.1"/>
    <property type="molecule type" value="Genomic_DNA"/>
</dbReference>
<dbReference type="EMBL" id="LR796924">
    <property type="protein sequence ID" value="CAB4174276.1"/>
    <property type="molecule type" value="Genomic_DNA"/>
</dbReference>
<evidence type="ECO:0000256" key="1">
    <source>
        <dbReference type="SAM" id="Phobius"/>
    </source>
</evidence>
<name>A0A6J5RJ83_9CAUD</name>
<keyword evidence="1" id="KW-0812">Transmembrane</keyword>
<gene>
    <name evidence="4" type="ORF">UFOVP1034_121</name>
    <name evidence="5" type="ORF">UFOVP1177_121</name>
    <name evidence="6" type="ORF">UFOVP1243_108</name>
    <name evidence="7" type="ORF">UFOVP1581_37</name>
    <name evidence="2" type="ORF">UFOVP854_37</name>
    <name evidence="3" type="ORF">UFOVP964_37</name>
</gene>
<proteinExistence type="predicted"/>
<dbReference type="EMBL" id="LR796979">
    <property type="protein sequence ID" value="CAB4179481.1"/>
    <property type="molecule type" value="Genomic_DNA"/>
</dbReference>
<evidence type="ECO:0000313" key="7">
    <source>
        <dbReference type="EMBL" id="CAB5231204.1"/>
    </source>
</evidence>
<reference evidence="6" key="1">
    <citation type="submission" date="2020-05" db="EMBL/GenBank/DDBJ databases">
        <authorList>
            <person name="Chiriac C."/>
            <person name="Salcher M."/>
            <person name="Ghai R."/>
            <person name="Kavagutti S V."/>
        </authorList>
    </citation>
    <scope>NUCLEOTIDE SEQUENCE</scope>
</reference>